<evidence type="ECO:0000256" key="1">
    <source>
        <dbReference type="SAM" id="Phobius"/>
    </source>
</evidence>
<accession>A0ABD5TWW3</accession>
<feature type="transmembrane region" description="Helical" evidence="1">
    <location>
        <begin position="177"/>
        <end position="198"/>
    </location>
</feature>
<dbReference type="Proteomes" id="UP001596408">
    <property type="component" value="Unassembled WGS sequence"/>
</dbReference>
<evidence type="ECO:0000313" key="3">
    <source>
        <dbReference type="Proteomes" id="UP001596408"/>
    </source>
</evidence>
<feature type="transmembrane region" description="Helical" evidence="1">
    <location>
        <begin position="218"/>
        <end position="238"/>
    </location>
</feature>
<dbReference type="InterPro" id="IPR009845">
    <property type="entry name" value="DUF1405"/>
</dbReference>
<feature type="transmembrane region" description="Helical" evidence="1">
    <location>
        <begin position="146"/>
        <end position="165"/>
    </location>
</feature>
<dbReference type="EMBL" id="JBHSXH010000009">
    <property type="protein sequence ID" value="MFC6824256.1"/>
    <property type="molecule type" value="Genomic_DNA"/>
</dbReference>
<keyword evidence="1" id="KW-1133">Transmembrane helix</keyword>
<dbReference type="PANTHER" id="PTHR40042:SF1">
    <property type="entry name" value="DUF1405 DOMAIN-CONTAINING PROTEIN"/>
    <property type="match status" value="1"/>
</dbReference>
<comment type="caution">
    <text evidence="2">The sequence shown here is derived from an EMBL/GenBank/DDBJ whole genome shotgun (WGS) entry which is preliminary data.</text>
</comment>
<keyword evidence="1" id="KW-0812">Transmembrane</keyword>
<protein>
    <submittedName>
        <fullName evidence="2">DUF1405 domain-containing protein</fullName>
    </submittedName>
</protein>
<keyword evidence="1" id="KW-0472">Membrane</keyword>
<dbReference type="AlphaFoldDB" id="A0ABD5TWW3"/>
<gene>
    <name evidence="2" type="ORF">ACFQEV_04495</name>
</gene>
<feature type="transmembrane region" description="Helical" evidence="1">
    <location>
        <begin position="117"/>
        <end position="140"/>
    </location>
</feature>
<dbReference type="Pfam" id="PF07187">
    <property type="entry name" value="DUF1405"/>
    <property type="match status" value="1"/>
</dbReference>
<organism evidence="2 3">
    <name type="scientific">Halopelagius fulvigenes</name>
    <dbReference type="NCBI Taxonomy" id="1198324"/>
    <lineage>
        <taxon>Archaea</taxon>
        <taxon>Methanobacteriati</taxon>
        <taxon>Methanobacteriota</taxon>
        <taxon>Stenosarchaea group</taxon>
        <taxon>Halobacteria</taxon>
        <taxon>Halobacteriales</taxon>
        <taxon>Haloferacaceae</taxon>
    </lineage>
</organism>
<sequence>MVSFSGLWRLVSGDDDELPEPDGLPRWLAPLPRWLENVGLRFAWVVVAVNLLGTAFGFWYYGFHPIPLSGPLITWQFAAEPLVMWPFVPDSPMATLFIAGAFAAWKLDRPNEYLNALAFFGCWKLGLWTPFVLGAFSAAFLQTTLLPMYVFLFVSHLAMVVEAFVLHRVSDFPVRAVGVAVVWYGFNDVVDYFVPIVGEPHHTSLPLPDATPVGETTVLHIAAAAAVVLTIVATFFALSTRVKKVELELERERERERD</sequence>
<name>A0ABD5TWW3_9EURY</name>
<evidence type="ECO:0000313" key="2">
    <source>
        <dbReference type="EMBL" id="MFC6824256.1"/>
    </source>
</evidence>
<dbReference type="RefSeq" id="WP_379692972.1">
    <property type="nucleotide sequence ID" value="NZ_JBHSXH010000009.1"/>
</dbReference>
<reference evidence="2 3" key="1">
    <citation type="journal article" date="2019" name="Int. J. Syst. Evol. Microbiol.">
        <title>The Global Catalogue of Microorganisms (GCM) 10K type strain sequencing project: providing services to taxonomists for standard genome sequencing and annotation.</title>
        <authorList>
            <consortium name="The Broad Institute Genomics Platform"/>
            <consortium name="The Broad Institute Genome Sequencing Center for Infectious Disease"/>
            <person name="Wu L."/>
            <person name="Ma J."/>
        </authorList>
    </citation>
    <scope>NUCLEOTIDE SEQUENCE [LARGE SCALE GENOMIC DNA]</scope>
    <source>
        <strain evidence="2 3">YIM 94188</strain>
    </source>
</reference>
<proteinExistence type="predicted"/>
<feature type="transmembrane region" description="Helical" evidence="1">
    <location>
        <begin position="42"/>
        <end position="62"/>
    </location>
</feature>
<keyword evidence="3" id="KW-1185">Reference proteome</keyword>
<dbReference type="PANTHER" id="PTHR40042">
    <property type="entry name" value="HYPOTHETICAL MEMBRANE SPANNING PROTEIN"/>
    <property type="match status" value="1"/>
</dbReference>
<feature type="transmembrane region" description="Helical" evidence="1">
    <location>
        <begin position="82"/>
        <end position="105"/>
    </location>
</feature>